<keyword evidence="3" id="KW-1185">Reference proteome</keyword>
<feature type="region of interest" description="Disordered" evidence="1">
    <location>
        <begin position="86"/>
        <end position="105"/>
    </location>
</feature>
<feature type="compositionally biased region" description="Polar residues" evidence="1">
    <location>
        <begin position="87"/>
        <end position="105"/>
    </location>
</feature>
<comment type="caution">
    <text evidence="2">The sequence shown here is derived from an EMBL/GenBank/DDBJ whole genome shotgun (WGS) entry which is preliminary data.</text>
</comment>
<gene>
    <name evidence="2" type="ORF">PXEA_LOCUS28767</name>
</gene>
<evidence type="ECO:0000313" key="3">
    <source>
        <dbReference type="Proteomes" id="UP000784294"/>
    </source>
</evidence>
<accession>A0A448XFM5</accession>
<reference evidence="2" key="1">
    <citation type="submission" date="2018-11" db="EMBL/GenBank/DDBJ databases">
        <authorList>
            <consortium name="Pathogen Informatics"/>
        </authorList>
    </citation>
    <scope>NUCLEOTIDE SEQUENCE</scope>
</reference>
<dbReference type="EMBL" id="CAAALY010249579">
    <property type="protein sequence ID" value="VEL35327.1"/>
    <property type="molecule type" value="Genomic_DNA"/>
</dbReference>
<protein>
    <submittedName>
        <fullName evidence="2">Uncharacterized protein</fullName>
    </submittedName>
</protein>
<dbReference type="AlphaFoldDB" id="A0A448XFM5"/>
<name>A0A448XFM5_9PLAT</name>
<proteinExistence type="predicted"/>
<organism evidence="2 3">
    <name type="scientific">Protopolystoma xenopodis</name>
    <dbReference type="NCBI Taxonomy" id="117903"/>
    <lineage>
        <taxon>Eukaryota</taxon>
        <taxon>Metazoa</taxon>
        <taxon>Spiralia</taxon>
        <taxon>Lophotrochozoa</taxon>
        <taxon>Platyhelminthes</taxon>
        <taxon>Monogenea</taxon>
        <taxon>Polyopisthocotylea</taxon>
        <taxon>Polystomatidea</taxon>
        <taxon>Polystomatidae</taxon>
        <taxon>Protopolystoma</taxon>
    </lineage>
</organism>
<evidence type="ECO:0000256" key="1">
    <source>
        <dbReference type="SAM" id="MobiDB-lite"/>
    </source>
</evidence>
<sequence>MAFSPRLISSYARDECLRPAPCNGRVQQRDFGERLKAFSSVVSVVLFRCPKMEDLMCERVLFRIKRDVLLTSLHSVVMMCGHCCRGDSSSESPSAKTNQAVEKVL</sequence>
<dbReference type="Proteomes" id="UP000784294">
    <property type="component" value="Unassembled WGS sequence"/>
</dbReference>
<evidence type="ECO:0000313" key="2">
    <source>
        <dbReference type="EMBL" id="VEL35327.1"/>
    </source>
</evidence>